<evidence type="ECO:0000313" key="2">
    <source>
        <dbReference type="EMBL" id="KAF6450525.1"/>
    </source>
</evidence>
<reference evidence="2 3" key="1">
    <citation type="journal article" date="2020" name="Nature">
        <title>Six reference-quality genomes reveal evolution of bat adaptations.</title>
        <authorList>
            <person name="Jebb D."/>
            <person name="Huang Z."/>
            <person name="Pippel M."/>
            <person name="Hughes G.M."/>
            <person name="Lavrichenko K."/>
            <person name="Devanna P."/>
            <person name="Winkler S."/>
            <person name="Jermiin L.S."/>
            <person name="Skirmuntt E.C."/>
            <person name="Katzourakis A."/>
            <person name="Burkitt-Gray L."/>
            <person name="Ray D.A."/>
            <person name="Sullivan K.A.M."/>
            <person name="Roscito J.G."/>
            <person name="Kirilenko B.M."/>
            <person name="Davalos L.M."/>
            <person name="Corthals A.P."/>
            <person name="Power M.L."/>
            <person name="Jones G."/>
            <person name="Ransome R.D."/>
            <person name="Dechmann D.K.N."/>
            <person name="Locatelli A.G."/>
            <person name="Puechmaille S.J."/>
            <person name="Fedrigo O."/>
            <person name="Jarvis E.D."/>
            <person name="Hiller M."/>
            <person name="Vernes S.C."/>
            <person name="Myers E.W."/>
            <person name="Teeling E.C."/>
        </authorList>
    </citation>
    <scope>NUCLEOTIDE SEQUENCE [LARGE SCALE GENOMIC DNA]</scope>
    <source>
        <strain evidence="2">MMolMol1</strain>
        <tissue evidence="2">Muscle</tissue>
    </source>
</reference>
<evidence type="ECO:0000313" key="3">
    <source>
        <dbReference type="Proteomes" id="UP000550707"/>
    </source>
</evidence>
<gene>
    <name evidence="2" type="ORF">HJG59_008397</name>
</gene>
<evidence type="ECO:0000256" key="1">
    <source>
        <dbReference type="SAM" id="MobiDB-lite"/>
    </source>
</evidence>
<sequence length="239" mass="25252">MALRHLSFLMSPGRLKCVPATPGKELTKRGRRAPGQLSLAPLAQPSTDERLAANPPPRVPCASAATPAIARVYRRFGPARSPPSSLPPPRIRRAFHTPLPRPGTPCILPHFLARSGPPHSVGSDQGPPASASLPAASPEVPSTDALDEDEASDHEHRVPVKLGFSRVPAEPLAVVEDPDEGEDHGQEADQQRRHQQPQKAPVAFHGHQCPILRVAAAAGTRRGGSSPGILVSGRIAGVH</sequence>
<feature type="region of interest" description="Disordered" evidence="1">
    <location>
        <begin position="24"/>
        <end position="60"/>
    </location>
</feature>
<proteinExistence type="predicted"/>
<protein>
    <submittedName>
        <fullName evidence="2">Uncharacterized protein</fullName>
    </submittedName>
</protein>
<comment type="caution">
    <text evidence="2">The sequence shown here is derived from an EMBL/GenBank/DDBJ whole genome shotgun (WGS) entry which is preliminary data.</text>
</comment>
<feature type="compositionally biased region" description="Low complexity" evidence="1">
    <location>
        <begin position="127"/>
        <end position="142"/>
    </location>
</feature>
<feature type="compositionally biased region" description="Pro residues" evidence="1">
    <location>
        <begin position="80"/>
        <end position="89"/>
    </location>
</feature>
<feature type="region of interest" description="Disordered" evidence="1">
    <location>
        <begin position="78"/>
        <end position="203"/>
    </location>
</feature>
<dbReference type="Proteomes" id="UP000550707">
    <property type="component" value="Unassembled WGS sequence"/>
</dbReference>
<feature type="compositionally biased region" description="Basic and acidic residues" evidence="1">
    <location>
        <begin position="183"/>
        <end position="192"/>
    </location>
</feature>
<dbReference type="EMBL" id="JACASF010000011">
    <property type="protein sequence ID" value="KAF6450525.1"/>
    <property type="molecule type" value="Genomic_DNA"/>
</dbReference>
<accession>A0A7J8FSN1</accession>
<dbReference type="InParanoid" id="A0A7J8FSN1"/>
<organism evidence="2 3">
    <name type="scientific">Molossus molossus</name>
    <name type="common">Pallas' mastiff bat</name>
    <name type="synonym">Vespertilio molossus</name>
    <dbReference type="NCBI Taxonomy" id="27622"/>
    <lineage>
        <taxon>Eukaryota</taxon>
        <taxon>Metazoa</taxon>
        <taxon>Chordata</taxon>
        <taxon>Craniata</taxon>
        <taxon>Vertebrata</taxon>
        <taxon>Euteleostomi</taxon>
        <taxon>Mammalia</taxon>
        <taxon>Eutheria</taxon>
        <taxon>Laurasiatheria</taxon>
        <taxon>Chiroptera</taxon>
        <taxon>Yangochiroptera</taxon>
        <taxon>Molossidae</taxon>
        <taxon>Molossus</taxon>
    </lineage>
</organism>
<dbReference type="AlphaFoldDB" id="A0A7J8FSN1"/>
<keyword evidence="3" id="KW-1185">Reference proteome</keyword>
<name>A0A7J8FSN1_MOLMO</name>